<dbReference type="InterPro" id="IPR007373">
    <property type="entry name" value="Thiamin_PyroPKinase_B1-bd"/>
</dbReference>
<reference evidence="7 8" key="1">
    <citation type="submission" date="2022-10" db="EMBL/GenBank/DDBJ databases">
        <title>Defluviimonas sp. nov., isolated from ocean surface sediments.</title>
        <authorList>
            <person name="He W."/>
            <person name="Wang L."/>
            <person name="Zhang D.-F."/>
        </authorList>
    </citation>
    <scope>NUCLEOTIDE SEQUENCE [LARGE SCALE GENOMIC DNA]</scope>
    <source>
        <strain evidence="7 8">WL0024</strain>
    </source>
</reference>
<dbReference type="CDD" id="cd07995">
    <property type="entry name" value="TPK"/>
    <property type="match status" value="1"/>
</dbReference>
<gene>
    <name evidence="7" type="ORF">OEZ60_06555</name>
</gene>
<evidence type="ECO:0000259" key="6">
    <source>
        <dbReference type="SMART" id="SM00983"/>
    </source>
</evidence>
<sequence length="223" mass="23496">MIRGIVQSPRPVTLLGAGEVSHRCVAEALSRAPFLVAADGGANVAIAAGHVPEAVIGDLDSVSPAARAAIPAERIWRIDEQETTDFEKCLSRIEAPYILGLGFTGARLDHALAVWSALVRHPARRCLILGSEDVVFVAPRRVTLDLAAGTRVSLYPMGRVAGRSEGLYWPIEGEAFAPDGRIGTSNRATGPVTLEFDADRMLVMLPRACLGAAIAALAPAGRA</sequence>
<organism evidence="7 8">
    <name type="scientific">Albidovulum salinarum</name>
    <dbReference type="NCBI Taxonomy" id="2984153"/>
    <lineage>
        <taxon>Bacteria</taxon>
        <taxon>Pseudomonadati</taxon>
        <taxon>Pseudomonadota</taxon>
        <taxon>Alphaproteobacteria</taxon>
        <taxon>Rhodobacterales</taxon>
        <taxon>Paracoccaceae</taxon>
        <taxon>Albidovulum</taxon>
    </lineage>
</organism>
<keyword evidence="3" id="KW-0418">Kinase</keyword>
<evidence type="ECO:0000256" key="1">
    <source>
        <dbReference type="ARBA" id="ARBA00022679"/>
    </source>
</evidence>
<dbReference type="SMART" id="SM00983">
    <property type="entry name" value="TPK_B1_binding"/>
    <property type="match status" value="1"/>
</dbReference>
<dbReference type="EC" id="2.7.6.2" evidence="5"/>
<dbReference type="EMBL" id="JAOVQO010000005">
    <property type="protein sequence ID" value="MCU9847664.1"/>
    <property type="molecule type" value="Genomic_DNA"/>
</dbReference>
<evidence type="ECO:0000256" key="3">
    <source>
        <dbReference type="ARBA" id="ARBA00022777"/>
    </source>
</evidence>
<dbReference type="InterPro" id="IPR006282">
    <property type="entry name" value="Thi_PPkinase"/>
</dbReference>
<protein>
    <recommendedName>
        <fullName evidence="5">Thiamine diphosphokinase</fullName>
        <ecNumber evidence="5">2.7.6.2</ecNumber>
    </recommendedName>
</protein>
<comment type="caution">
    <text evidence="7">The sequence shown here is derived from an EMBL/GenBank/DDBJ whole genome shotgun (WGS) entry which is preliminary data.</text>
</comment>
<evidence type="ECO:0000256" key="2">
    <source>
        <dbReference type="ARBA" id="ARBA00022741"/>
    </source>
</evidence>
<proteinExistence type="predicted"/>
<dbReference type="RefSeq" id="WP_263334382.1">
    <property type="nucleotide sequence ID" value="NZ_JAOVQO010000005.1"/>
</dbReference>
<accession>A0ABT2X154</accession>
<evidence type="ECO:0000313" key="7">
    <source>
        <dbReference type="EMBL" id="MCU9847664.1"/>
    </source>
</evidence>
<dbReference type="NCBIfam" id="TIGR01378">
    <property type="entry name" value="thi_PPkinase"/>
    <property type="match status" value="1"/>
</dbReference>
<evidence type="ECO:0000256" key="4">
    <source>
        <dbReference type="ARBA" id="ARBA00022840"/>
    </source>
</evidence>
<keyword evidence="8" id="KW-1185">Reference proteome</keyword>
<dbReference type="InterPro" id="IPR053149">
    <property type="entry name" value="TPK"/>
</dbReference>
<dbReference type="GO" id="GO:0004788">
    <property type="term" value="F:thiamine diphosphokinase activity"/>
    <property type="evidence" value="ECO:0007669"/>
    <property type="project" value="UniProtKB-EC"/>
</dbReference>
<dbReference type="SUPFAM" id="SSF63999">
    <property type="entry name" value="Thiamin pyrophosphokinase, catalytic domain"/>
    <property type="match status" value="1"/>
</dbReference>
<dbReference type="Gene3D" id="3.40.50.10240">
    <property type="entry name" value="Thiamin pyrophosphokinase, catalytic domain"/>
    <property type="match status" value="1"/>
</dbReference>
<dbReference type="Proteomes" id="UP001209535">
    <property type="component" value="Unassembled WGS sequence"/>
</dbReference>
<keyword evidence="4" id="KW-0067">ATP-binding</keyword>
<evidence type="ECO:0000256" key="5">
    <source>
        <dbReference type="NCBIfam" id="TIGR01378"/>
    </source>
</evidence>
<dbReference type="InterPro" id="IPR007371">
    <property type="entry name" value="TPK_catalytic"/>
</dbReference>
<dbReference type="PANTHER" id="PTHR41299">
    <property type="entry name" value="THIAMINE PYROPHOSPHOKINASE"/>
    <property type="match status" value="1"/>
</dbReference>
<dbReference type="PANTHER" id="PTHR41299:SF1">
    <property type="entry name" value="THIAMINE PYROPHOSPHOKINASE"/>
    <property type="match status" value="1"/>
</dbReference>
<keyword evidence="2" id="KW-0547">Nucleotide-binding</keyword>
<dbReference type="SUPFAM" id="SSF63862">
    <property type="entry name" value="Thiamin pyrophosphokinase, substrate-binding domain"/>
    <property type="match status" value="1"/>
</dbReference>
<feature type="domain" description="Thiamin pyrophosphokinase thiamin-binding" evidence="6">
    <location>
        <begin position="130"/>
        <end position="202"/>
    </location>
</feature>
<dbReference type="InterPro" id="IPR036371">
    <property type="entry name" value="TPK_B1-bd_sf"/>
</dbReference>
<name>A0ABT2X154_9RHOB</name>
<evidence type="ECO:0000313" key="8">
    <source>
        <dbReference type="Proteomes" id="UP001209535"/>
    </source>
</evidence>
<dbReference type="InterPro" id="IPR036759">
    <property type="entry name" value="TPK_catalytic_sf"/>
</dbReference>
<keyword evidence="1 7" id="KW-0808">Transferase</keyword>
<dbReference type="Pfam" id="PF04263">
    <property type="entry name" value="TPK_catalytic"/>
    <property type="match status" value="1"/>
</dbReference>